<proteinExistence type="predicted"/>
<keyword evidence="5" id="KW-1185">Reference proteome</keyword>
<dbReference type="AlphaFoldDB" id="A0ABD1PRB7"/>
<evidence type="ECO:0000259" key="2">
    <source>
        <dbReference type="SMART" id="SM00359"/>
    </source>
</evidence>
<dbReference type="InterPro" id="IPR015947">
    <property type="entry name" value="PUA-like_sf"/>
</dbReference>
<protein>
    <submittedName>
        <fullName evidence="4">H/ACA ribonucleoprotein complex subunit 4</fullName>
    </submittedName>
</protein>
<dbReference type="PANTHER" id="PTHR23127:SF0">
    <property type="entry name" value="H_ACA RIBONUCLEOPROTEIN COMPLEX SUBUNIT DKC1"/>
    <property type="match status" value="1"/>
</dbReference>
<dbReference type="Gene3D" id="2.30.130.10">
    <property type="entry name" value="PUA domain"/>
    <property type="match status" value="1"/>
</dbReference>
<dbReference type="SMART" id="SM00359">
    <property type="entry name" value="PUA"/>
    <property type="match status" value="1"/>
</dbReference>
<dbReference type="InterPro" id="IPR004802">
    <property type="entry name" value="tRNA_PsdUridine_synth_B_fam"/>
</dbReference>
<dbReference type="PROSITE" id="PS50890">
    <property type="entry name" value="PUA"/>
    <property type="match status" value="1"/>
</dbReference>
<sequence>MPFEVVLTSYKRLVVKDSAMNVICYGAKLMITGLLRSEIDIEVGEEVVLMTTKGEAISLKIVEMTNAVIAMCDHGTIVRIKRMVMDRDTGNTMVANLTVLQSHSELTLTNVVSAMDEVEKKKKKKHKNNDEDGEEGHKRKLDEVDGSSVPDVKKDKFSLEAEETV</sequence>
<evidence type="ECO:0000313" key="4">
    <source>
        <dbReference type="EMBL" id="KAL2466147.1"/>
    </source>
</evidence>
<dbReference type="SUPFAM" id="SSF88697">
    <property type="entry name" value="PUA domain-like"/>
    <property type="match status" value="1"/>
</dbReference>
<dbReference type="EMBL" id="JBFOLK010000013">
    <property type="protein sequence ID" value="KAL2466144.1"/>
    <property type="molecule type" value="Genomic_DNA"/>
</dbReference>
<evidence type="ECO:0000313" key="5">
    <source>
        <dbReference type="Proteomes" id="UP001604336"/>
    </source>
</evidence>
<gene>
    <name evidence="3" type="ORF">Adt_41995</name>
    <name evidence="4" type="ORF">Adt_41998</name>
</gene>
<dbReference type="PANTHER" id="PTHR23127">
    <property type="entry name" value="CENTROMERE/MICROTUBULE BINDING PROTEIN CBF5"/>
    <property type="match status" value="1"/>
</dbReference>
<organism evidence="4 5">
    <name type="scientific">Abeliophyllum distichum</name>
    <dbReference type="NCBI Taxonomy" id="126358"/>
    <lineage>
        <taxon>Eukaryota</taxon>
        <taxon>Viridiplantae</taxon>
        <taxon>Streptophyta</taxon>
        <taxon>Embryophyta</taxon>
        <taxon>Tracheophyta</taxon>
        <taxon>Spermatophyta</taxon>
        <taxon>Magnoliopsida</taxon>
        <taxon>eudicotyledons</taxon>
        <taxon>Gunneridae</taxon>
        <taxon>Pentapetalae</taxon>
        <taxon>asterids</taxon>
        <taxon>lamiids</taxon>
        <taxon>Lamiales</taxon>
        <taxon>Oleaceae</taxon>
        <taxon>Forsythieae</taxon>
        <taxon>Abeliophyllum</taxon>
    </lineage>
</organism>
<dbReference type="GO" id="GO:1990904">
    <property type="term" value="C:ribonucleoprotein complex"/>
    <property type="evidence" value="ECO:0007669"/>
    <property type="project" value="UniProtKB-KW"/>
</dbReference>
<dbReference type="EMBL" id="JBFOLK010000013">
    <property type="protein sequence ID" value="KAL2466147.1"/>
    <property type="molecule type" value="Genomic_DNA"/>
</dbReference>
<comment type="caution">
    <text evidence="4">The sequence shown here is derived from an EMBL/GenBank/DDBJ whole genome shotgun (WGS) entry which is preliminary data.</text>
</comment>
<evidence type="ECO:0000256" key="1">
    <source>
        <dbReference type="SAM" id="MobiDB-lite"/>
    </source>
</evidence>
<feature type="region of interest" description="Disordered" evidence="1">
    <location>
        <begin position="118"/>
        <end position="165"/>
    </location>
</feature>
<dbReference type="InterPro" id="IPR036974">
    <property type="entry name" value="PUA_sf"/>
</dbReference>
<dbReference type="Proteomes" id="UP001604336">
    <property type="component" value="Unassembled WGS sequence"/>
</dbReference>
<keyword evidence="4" id="KW-0687">Ribonucleoprotein</keyword>
<dbReference type="Pfam" id="PF01472">
    <property type="entry name" value="PUA"/>
    <property type="match status" value="1"/>
</dbReference>
<dbReference type="CDD" id="cd21148">
    <property type="entry name" value="PUA_Cbf5"/>
    <property type="match status" value="1"/>
</dbReference>
<feature type="domain" description="PUA" evidence="2">
    <location>
        <begin position="11"/>
        <end position="85"/>
    </location>
</feature>
<accession>A0ABD1PRB7</accession>
<dbReference type="InterPro" id="IPR002478">
    <property type="entry name" value="PUA"/>
</dbReference>
<evidence type="ECO:0000313" key="3">
    <source>
        <dbReference type="EMBL" id="KAL2466144.1"/>
    </source>
</evidence>
<reference evidence="4" key="2">
    <citation type="submission" date="2024-07" db="EMBL/GenBank/DDBJ databases">
        <title>Two chromosome-level genome assemblies of Korean endemic species Abeliophyllum distichum and Forsythia ovata (Oleaceae).</title>
        <authorList>
            <person name="Mun J.H."/>
        </authorList>
    </citation>
    <scope>NUCLEOTIDE SEQUENCE</scope>
    <source>
        <strain evidence="4">KNKB198505000391</strain>
        <tissue evidence="4">Leaf</tissue>
    </source>
</reference>
<reference evidence="5" key="1">
    <citation type="submission" date="2024-07" db="EMBL/GenBank/DDBJ databases">
        <title>Two chromosome-level genome assemblies of Korean endemic species Abeliophyllum distichum and Forsythia ovata (Oleaceae).</title>
        <authorList>
            <person name="Jang H."/>
        </authorList>
    </citation>
    <scope>NUCLEOTIDE SEQUENCE [LARGE SCALE GENOMIC DNA]</scope>
</reference>
<name>A0ABD1PRB7_9LAMI</name>